<dbReference type="OrthoDB" id="2747330at2759"/>
<evidence type="ECO:0000313" key="5">
    <source>
        <dbReference type="EMBL" id="GJE90407.1"/>
    </source>
</evidence>
<comment type="similarity">
    <text evidence="1">Belongs to the peptidase A1 family.</text>
</comment>
<dbReference type="Proteomes" id="UP000703269">
    <property type="component" value="Unassembled WGS sequence"/>
</dbReference>
<feature type="compositionally biased region" description="Low complexity" evidence="2">
    <location>
        <begin position="730"/>
        <end position="759"/>
    </location>
</feature>
<dbReference type="InterPro" id="IPR034164">
    <property type="entry name" value="Pepsin-like_dom"/>
</dbReference>
<dbReference type="GO" id="GO:0006508">
    <property type="term" value="P:proteolysis"/>
    <property type="evidence" value="ECO:0007669"/>
    <property type="project" value="InterPro"/>
</dbReference>
<dbReference type="Pfam" id="PF00026">
    <property type="entry name" value="Asp"/>
    <property type="match status" value="1"/>
</dbReference>
<dbReference type="InterPro" id="IPR021109">
    <property type="entry name" value="Peptidase_aspartic_dom_sf"/>
</dbReference>
<dbReference type="CDD" id="cd05471">
    <property type="entry name" value="pepsin_like"/>
    <property type="match status" value="1"/>
</dbReference>
<dbReference type="AlphaFoldDB" id="A0A9P3G989"/>
<feature type="transmembrane region" description="Helical" evidence="3">
    <location>
        <begin position="482"/>
        <end position="503"/>
    </location>
</feature>
<feature type="domain" description="Peptidase A1" evidence="4">
    <location>
        <begin position="42"/>
        <end position="407"/>
    </location>
</feature>
<protein>
    <submittedName>
        <fullName evidence="5">A1 family peptidase</fullName>
    </submittedName>
</protein>
<dbReference type="EMBL" id="BPQB01000016">
    <property type="protein sequence ID" value="GJE90407.1"/>
    <property type="molecule type" value="Genomic_DNA"/>
</dbReference>
<dbReference type="Gene3D" id="2.40.70.10">
    <property type="entry name" value="Acid Proteases"/>
    <property type="match status" value="2"/>
</dbReference>
<comment type="caution">
    <text evidence="5">The sequence shown here is derived from an EMBL/GenBank/DDBJ whole genome shotgun (WGS) entry which is preliminary data.</text>
</comment>
<keyword evidence="6" id="KW-1185">Reference proteome</keyword>
<dbReference type="PRINTS" id="PR00792">
    <property type="entry name" value="PEPSIN"/>
</dbReference>
<evidence type="ECO:0000259" key="4">
    <source>
        <dbReference type="PROSITE" id="PS51767"/>
    </source>
</evidence>
<keyword evidence="3" id="KW-1133">Transmembrane helix</keyword>
<feature type="compositionally biased region" description="Basic and acidic residues" evidence="2">
    <location>
        <begin position="671"/>
        <end position="686"/>
    </location>
</feature>
<evidence type="ECO:0000313" key="6">
    <source>
        <dbReference type="Proteomes" id="UP000703269"/>
    </source>
</evidence>
<feature type="compositionally biased region" description="Basic and acidic residues" evidence="2">
    <location>
        <begin position="569"/>
        <end position="581"/>
    </location>
</feature>
<keyword evidence="3" id="KW-0472">Membrane</keyword>
<feature type="region of interest" description="Disordered" evidence="2">
    <location>
        <begin position="569"/>
        <end position="602"/>
    </location>
</feature>
<evidence type="ECO:0000256" key="2">
    <source>
        <dbReference type="SAM" id="MobiDB-lite"/>
    </source>
</evidence>
<keyword evidence="3" id="KW-0812">Transmembrane</keyword>
<reference evidence="5 6" key="1">
    <citation type="submission" date="2021-08" db="EMBL/GenBank/DDBJ databases">
        <title>Draft Genome Sequence of Phanerochaete sordida strain YK-624.</title>
        <authorList>
            <person name="Mori T."/>
            <person name="Dohra H."/>
            <person name="Suzuki T."/>
            <person name="Kawagishi H."/>
            <person name="Hirai H."/>
        </authorList>
    </citation>
    <scope>NUCLEOTIDE SEQUENCE [LARGE SCALE GENOMIC DNA]</scope>
    <source>
        <strain evidence="5 6">YK-624</strain>
    </source>
</reference>
<proteinExistence type="inferred from homology"/>
<sequence length="796" mass="84675">MSPNWKGKARARDDSADYGNGGEGGIILPLDMIYTATYDAVYTVPITVGTQTLSIQVDTGSSDLWFAASSCSSQACKQTNGKLYDPSQAKQTGQPFKINYVEGVVSGPIVWDTVHIGGYEIDSQALAAATTVDSEPLTPDFTGVLGLALPLNSIISSAVPPTTSSAPDGAVLASNLFSMSPSFVAPSYRFISLTLARPDGGASSVPSLLGIGRHPPVDVVPDPSKVQYSSVAVSSEAVAGSSPHYWQTLLNGISVYVDGARKPIDVGGSATAIIDSGMPVILARADIANGIYGALGIGPGSDGQYYVPCTTPLNMSVSLDSRSDIPVHPLDLTYSGQAFSGSLSTGSSLTSGATVSSGSSNSMCLGLIQAYPAGQNLESLADVILGVPFMRSVYTVMAYDTPDMNGAFPNASASLNQMIRPKLGLLGLIDPTVALDEFNKERVLNEPLPSQPSSGNNGGSGSTGSRSRLEVPSKKLSVGVEVLIGIVGFFALLAAVFGIWWLTQRKRRQRERRDELARSMYDDGGIEDNEKLMGRDAIYMLARRSTLSSRYGPSEDTLRAQKFEDYLKRRESDMSTERTRTLSEYGGDTLTGNRDSLVPPLPDKERHSFIDETELGFIPPRNSQYYSDEPTLINRPDEESRLINEYPPSPMHTRTPTLEADVAVPLLAHTRTESAYDPHAHPRERSALGMGRPSSRARVGSFGDRGSIASFDRTSTGSFGERPHPHRTVSGPRPISSRRTSSSSSVGSSARRTSDLLASSPPPPLPSGSAISLHGERSPRLATIPASEESMAGHDP</sequence>
<feature type="region of interest" description="Disordered" evidence="2">
    <location>
        <begin position="671"/>
        <end position="796"/>
    </location>
</feature>
<organism evidence="5 6">
    <name type="scientific">Phanerochaete sordida</name>
    <dbReference type="NCBI Taxonomy" id="48140"/>
    <lineage>
        <taxon>Eukaryota</taxon>
        <taxon>Fungi</taxon>
        <taxon>Dikarya</taxon>
        <taxon>Basidiomycota</taxon>
        <taxon>Agaricomycotina</taxon>
        <taxon>Agaricomycetes</taxon>
        <taxon>Polyporales</taxon>
        <taxon>Phanerochaetaceae</taxon>
        <taxon>Phanerochaete</taxon>
    </lineage>
</organism>
<evidence type="ECO:0000256" key="3">
    <source>
        <dbReference type="SAM" id="Phobius"/>
    </source>
</evidence>
<dbReference type="InterPro" id="IPR001461">
    <property type="entry name" value="Aspartic_peptidase_A1"/>
</dbReference>
<dbReference type="SUPFAM" id="SSF50630">
    <property type="entry name" value="Acid proteases"/>
    <property type="match status" value="1"/>
</dbReference>
<dbReference type="InterPro" id="IPR033121">
    <property type="entry name" value="PEPTIDASE_A1"/>
</dbReference>
<accession>A0A9P3G989</accession>
<dbReference type="GO" id="GO:0004190">
    <property type="term" value="F:aspartic-type endopeptidase activity"/>
    <property type="evidence" value="ECO:0007669"/>
    <property type="project" value="InterPro"/>
</dbReference>
<evidence type="ECO:0000256" key="1">
    <source>
        <dbReference type="ARBA" id="ARBA00007447"/>
    </source>
</evidence>
<gene>
    <name evidence="5" type="ORF">PsYK624_065380</name>
</gene>
<dbReference type="PANTHER" id="PTHR47966:SF57">
    <property type="entry name" value="PEPTIDASE A1 DOMAIN-CONTAINING PROTEIN"/>
    <property type="match status" value="1"/>
</dbReference>
<name>A0A9P3G989_9APHY</name>
<dbReference type="PROSITE" id="PS51767">
    <property type="entry name" value="PEPTIDASE_A1"/>
    <property type="match status" value="1"/>
</dbReference>
<dbReference type="PANTHER" id="PTHR47966">
    <property type="entry name" value="BETA-SITE APP-CLEAVING ENZYME, ISOFORM A-RELATED"/>
    <property type="match status" value="1"/>
</dbReference>
<feature type="region of interest" description="Disordered" evidence="2">
    <location>
        <begin position="445"/>
        <end position="470"/>
    </location>
</feature>